<keyword evidence="1" id="KW-0812">Transmembrane</keyword>
<dbReference type="AlphaFoldDB" id="A0A1Z4M294"/>
<evidence type="ECO:0000313" key="2">
    <source>
        <dbReference type="EMBL" id="BAY87586.1"/>
    </source>
</evidence>
<feature type="transmembrane region" description="Helical" evidence="1">
    <location>
        <begin position="72"/>
        <end position="93"/>
    </location>
</feature>
<organism evidence="2 3">
    <name type="scientific">Calothrix parasitica NIES-267</name>
    <dbReference type="NCBI Taxonomy" id="1973488"/>
    <lineage>
        <taxon>Bacteria</taxon>
        <taxon>Bacillati</taxon>
        <taxon>Cyanobacteriota</taxon>
        <taxon>Cyanophyceae</taxon>
        <taxon>Nostocales</taxon>
        <taxon>Calotrichaceae</taxon>
        <taxon>Calothrix</taxon>
    </lineage>
</organism>
<sequence length="130" mass="15183">MNTKQTHQILILILLIINIVITAFHYTDNFINFSNYPAPEWMTPQSVYQSWIILTIIGITGYIFYCKNNLWLGYICLSIYSLTGMLSPGHYVFQTTETFSLKMHSFIWFDFIAGISMLSFIIWSGLFLKE</sequence>
<dbReference type="EMBL" id="AP018227">
    <property type="protein sequence ID" value="BAY87586.1"/>
    <property type="molecule type" value="Genomic_DNA"/>
</dbReference>
<feature type="transmembrane region" description="Helical" evidence="1">
    <location>
        <begin position="105"/>
        <end position="128"/>
    </location>
</feature>
<keyword evidence="1" id="KW-0472">Membrane</keyword>
<name>A0A1Z4M294_9CYAN</name>
<proteinExistence type="predicted"/>
<feature type="transmembrane region" description="Helical" evidence="1">
    <location>
        <begin position="9"/>
        <end position="27"/>
    </location>
</feature>
<evidence type="ECO:0000313" key="3">
    <source>
        <dbReference type="Proteomes" id="UP000218418"/>
    </source>
</evidence>
<accession>A0A1Z4M294</accession>
<protein>
    <submittedName>
        <fullName evidence="2">Uncharacterized protein</fullName>
    </submittedName>
</protein>
<dbReference type="Proteomes" id="UP000218418">
    <property type="component" value="Chromosome"/>
</dbReference>
<gene>
    <name evidence="2" type="ORF">NIES267_71100</name>
</gene>
<evidence type="ECO:0000256" key="1">
    <source>
        <dbReference type="SAM" id="Phobius"/>
    </source>
</evidence>
<dbReference type="OrthoDB" id="7059580at2"/>
<keyword evidence="1" id="KW-1133">Transmembrane helix</keyword>
<keyword evidence="3" id="KW-1185">Reference proteome</keyword>
<reference evidence="2 3" key="1">
    <citation type="submission" date="2017-06" db="EMBL/GenBank/DDBJ databases">
        <title>Genome sequencing of cyanobaciteial culture collection at National Institute for Environmental Studies (NIES).</title>
        <authorList>
            <person name="Hirose Y."/>
            <person name="Shimura Y."/>
            <person name="Fujisawa T."/>
            <person name="Nakamura Y."/>
            <person name="Kawachi M."/>
        </authorList>
    </citation>
    <scope>NUCLEOTIDE SEQUENCE [LARGE SCALE GENOMIC DNA]</scope>
    <source>
        <strain evidence="2 3">NIES-267</strain>
    </source>
</reference>
<feature type="transmembrane region" description="Helical" evidence="1">
    <location>
        <begin position="47"/>
        <end position="65"/>
    </location>
</feature>